<evidence type="ECO:0000259" key="11">
    <source>
        <dbReference type="Pfam" id="PF07730"/>
    </source>
</evidence>
<comment type="catalytic activity">
    <reaction evidence="1">
        <text>ATP + protein L-histidine = ADP + protein N-phospho-L-histidine.</text>
        <dbReference type="EC" id="2.7.13.3"/>
    </reaction>
</comment>
<evidence type="ECO:0000256" key="3">
    <source>
        <dbReference type="ARBA" id="ARBA00022553"/>
    </source>
</evidence>
<feature type="transmembrane region" description="Helical" evidence="10">
    <location>
        <begin position="55"/>
        <end position="72"/>
    </location>
</feature>
<dbReference type="Gene3D" id="3.30.565.10">
    <property type="entry name" value="Histidine kinase-like ATPase, C-terminal domain"/>
    <property type="match status" value="1"/>
</dbReference>
<name>A0ABT9VV13_9BACI</name>
<evidence type="ECO:0000256" key="10">
    <source>
        <dbReference type="SAM" id="Phobius"/>
    </source>
</evidence>
<dbReference type="SUPFAM" id="SSF55874">
    <property type="entry name" value="ATPase domain of HSP90 chaperone/DNA topoisomerase II/histidine kinase"/>
    <property type="match status" value="1"/>
</dbReference>
<keyword evidence="6 12" id="KW-0418">Kinase</keyword>
<dbReference type="InterPro" id="IPR011712">
    <property type="entry name" value="Sig_transdc_His_kin_sub3_dim/P"/>
</dbReference>
<organism evidence="12 13">
    <name type="scientific">Caldalkalibacillus horti</name>
    <dbReference type="NCBI Taxonomy" id="77523"/>
    <lineage>
        <taxon>Bacteria</taxon>
        <taxon>Bacillati</taxon>
        <taxon>Bacillota</taxon>
        <taxon>Bacilli</taxon>
        <taxon>Bacillales</taxon>
        <taxon>Bacillaceae</taxon>
        <taxon>Caldalkalibacillus</taxon>
    </lineage>
</organism>
<reference evidence="12 13" key="1">
    <citation type="submission" date="2023-07" db="EMBL/GenBank/DDBJ databases">
        <title>Genomic Encyclopedia of Type Strains, Phase IV (KMG-IV): sequencing the most valuable type-strain genomes for metagenomic binning, comparative biology and taxonomic classification.</title>
        <authorList>
            <person name="Goeker M."/>
        </authorList>
    </citation>
    <scope>NUCLEOTIDE SEQUENCE [LARGE SCALE GENOMIC DNA]</scope>
    <source>
        <strain evidence="12 13">DSM 12751</strain>
    </source>
</reference>
<sequence>MAHTFWIWLLLLGSSWTAAINQVHEDKMIFAMLGCAIFFSLFFVAPLLREKPKALTAVLLGCMAVTAIALWPEKTNVAPNYYTLLIYSILVGKAVFRLSSTYSIAIGLCMTVISILPTLLGYPSFPLWFLLIYAIAFGLGCGIYKWIFNEWEQNTYEKDEMLSEYRRLKRSSVDSEEVVRQQERSKIARDMHDSVGHKLTALLMQLEVFRMQSTGETAERAEALKRLAKESLEETRHAVKELNVQETIGFQAIIHLIRKWESENFVRVQFSLRQGVLTAQLNNEQSAAIYRAVQEALTNAIRHSSSREINIEFEAPGGRALLFKISNPCTKKDNFREGFGLSAMRERMEQLGGQLEIIFEDRQFTVKGRLPL</sequence>
<keyword evidence="5" id="KW-0547">Nucleotide-binding</keyword>
<evidence type="ECO:0000313" key="12">
    <source>
        <dbReference type="EMBL" id="MDQ0164720.1"/>
    </source>
</evidence>
<protein>
    <recommendedName>
        <fullName evidence="2">histidine kinase</fullName>
        <ecNumber evidence="2">2.7.13.3</ecNumber>
    </recommendedName>
</protein>
<proteinExistence type="predicted"/>
<evidence type="ECO:0000313" key="13">
    <source>
        <dbReference type="Proteomes" id="UP001235840"/>
    </source>
</evidence>
<keyword evidence="8" id="KW-0902">Two-component regulatory system</keyword>
<dbReference type="Pfam" id="PF07730">
    <property type="entry name" value="HisKA_3"/>
    <property type="match status" value="1"/>
</dbReference>
<evidence type="ECO:0000256" key="4">
    <source>
        <dbReference type="ARBA" id="ARBA00022679"/>
    </source>
</evidence>
<dbReference type="CDD" id="cd16917">
    <property type="entry name" value="HATPase_UhpB-NarQ-NarX-like"/>
    <property type="match status" value="1"/>
</dbReference>
<dbReference type="Proteomes" id="UP001235840">
    <property type="component" value="Unassembled WGS sequence"/>
</dbReference>
<feature type="domain" description="Signal transduction histidine kinase subgroup 3 dimerisation and phosphoacceptor" evidence="11">
    <location>
        <begin position="183"/>
        <end position="243"/>
    </location>
</feature>
<dbReference type="EMBL" id="JAUSTY010000002">
    <property type="protein sequence ID" value="MDQ0164720.1"/>
    <property type="molecule type" value="Genomic_DNA"/>
</dbReference>
<dbReference type="PANTHER" id="PTHR24421:SF10">
    <property type="entry name" value="NITRATE_NITRITE SENSOR PROTEIN NARQ"/>
    <property type="match status" value="1"/>
</dbReference>
<gene>
    <name evidence="12" type="ORF">J2S11_000620</name>
</gene>
<keyword evidence="10" id="KW-0472">Membrane</keyword>
<keyword evidence="7" id="KW-0067">ATP-binding</keyword>
<dbReference type="PANTHER" id="PTHR24421">
    <property type="entry name" value="NITRATE/NITRITE SENSOR PROTEIN NARX-RELATED"/>
    <property type="match status" value="1"/>
</dbReference>
<evidence type="ECO:0000256" key="5">
    <source>
        <dbReference type="ARBA" id="ARBA00022741"/>
    </source>
</evidence>
<keyword evidence="3" id="KW-0597">Phosphoprotein</keyword>
<evidence type="ECO:0000256" key="6">
    <source>
        <dbReference type="ARBA" id="ARBA00022777"/>
    </source>
</evidence>
<dbReference type="EC" id="2.7.13.3" evidence="2"/>
<comment type="caution">
    <text evidence="12">The sequence shown here is derived from an EMBL/GenBank/DDBJ whole genome shotgun (WGS) entry which is preliminary data.</text>
</comment>
<keyword evidence="10" id="KW-0812">Transmembrane</keyword>
<accession>A0ABT9VV13</accession>
<dbReference type="Gene3D" id="1.20.5.1930">
    <property type="match status" value="1"/>
</dbReference>
<feature type="transmembrane region" description="Helical" evidence="10">
    <location>
        <begin position="128"/>
        <end position="148"/>
    </location>
</feature>
<dbReference type="RefSeq" id="WP_307390759.1">
    <property type="nucleotide sequence ID" value="NZ_BAAADK010000018.1"/>
</dbReference>
<dbReference type="InterPro" id="IPR036890">
    <property type="entry name" value="HATPase_C_sf"/>
</dbReference>
<keyword evidence="13" id="KW-1185">Reference proteome</keyword>
<keyword evidence="10" id="KW-1133">Transmembrane helix</keyword>
<dbReference type="GO" id="GO:0016301">
    <property type="term" value="F:kinase activity"/>
    <property type="evidence" value="ECO:0007669"/>
    <property type="project" value="UniProtKB-KW"/>
</dbReference>
<keyword evidence="9" id="KW-0175">Coiled coil</keyword>
<feature type="transmembrane region" description="Helical" evidence="10">
    <location>
        <begin position="103"/>
        <end position="122"/>
    </location>
</feature>
<evidence type="ECO:0000256" key="7">
    <source>
        <dbReference type="ARBA" id="ARBA00022840"/>
    </source>
</evidence>
<feature type="transmembrane region" description="Helical" evidence="10">
    <location>
        <begin position="29"/>
        <end position="48"/>
    </location>
</feature>
<evidence type="ECO:0000256" key="8">
    <source>
        <dbReference type="ARBA" id="ARBA00023012"/>
    </source>
</evidence>
<evidence type="ECO:0000256" key="9">
    <source>
        <dbReference type="SAM" id="Coils"/>
    </source>
</evidence>
<keyword evidence="4" id="KW-0808">Transferase</keyword>
<evidence type="ECO:0000256" key="2">
    <source>
        <dbReference type="ARBA" id="ARBA00012438"/>
    </source>
</evidence>
<dbReference type="InterPro" id="IPR050482">
    <property type="entry name" value="Sensor_HK_TwoCompSys"/>
</dbReference>
<feature type="coiled-coil region" evidence="9">
    <location>
        <begin position="218"/>
        <end position="245"/>
    </location>
</feature>
<feature type="transmembrane region" description="Helical" evidence="10">
    <location>
        <begin position="78"/>
        <end position="96"/>
    </location>
</feature>
<evidence type="ECO:0000256" key="1">
    <source>
        <dbReference type="ARBA" id="ARBA00000085"/>
    </source>
</evidence>